<feature type="region of interest" description="Disordered" evidence="1">
    <location>
        <begin position="1"/>
        <end position="23"/>
    </location>
</feature>
<evidence type="ECO:0000313" key="3">
    <source>
        <dbReference type="Proteomes" id="UP000095149"/>
    </source>
</evidence>
<name>A0A1E3K904_9TREE</name>
<feature type="compositionally biased region" description="Low complexity" evidence="1">
    <location>
        <begin position="8"/>
        <end position="23"/>
    </location>
</feature>
<comment type="caution">
    <text evidence="2">The sequence shown here is derived from an EMBL/GenBank/DDBJ whole genome shotgun (WGS) entry which is preliminary data.</text>
</comment>
<dbReference type="OrthoDB" id="1904319at2759"/>
<proteinExistence type="predicted"/>
<reference evidence="2 3" key="1">
    <citation type="submission" date="2016-06" db="EMBL/GenBank/DDBJ databases">
        <title>Evolution of pathogenesis and genome organization in the Tremellales.</title>
        <authorList>
            <person name="Cuomo C."/>
            <person name="Litvintseva A."/>
            <person name="Heitman J."/>
            <person name="Chen Y."/>
            <person name="Sun S."/>
            <person name="Springer D."/>
            <person name="Dromer F."/>
            <person name="Young S."/>
            <person name="Zeng Q."/>
            <person name="Chapman S."/>
            <person name="Gujja S."/>
            <person name="Saif S."/>
            <person name="Birren B."/>
        </authorList>
    </citation>
    <scope>NUCLEOTIDE SEQUENCE [LARGE SCALE GENOMIC DNA]</scope>
    <source>
        <strain evidence="2 3">CBS 6273</strain>
    </source>
</reference>
<evidence type="ECO:0000313" key="2">
    <source>
        <dbReference type="EMBL" id="ODO09579.1"/>
    </source>
</evidence>
<gene>
    <name evidence="2" type="ORF">I350_03183</name>
</gene>
<protein>
    <submittedName>
        <fullName evidence="2">Uncharacterized protein</fullName>
    </submittedName>
</protein>
<sequence>MQVEASEHSSAAGSEAESQAGSQRDLICGKSLKTEKNIRKHLFDLHKNQLHSDFLRPLNPSTRNVSRPDAKLEEITNKLRDRKVGVKRGPLYDFGTPGVFQHQDHTELGELGLGDSLFETSHVSPVNVEVARHLSPSLPLESKEANPSVTRIILRIPPRRENGLSEKENVPNTLCDPKEWGFMLDEEGLLLLELSGPARNYIDTFDTAHYACHAFPIARFDLVSSNTGLLVARGGDIITLFSTIYDHLRASFRDRHHLLVVKPRLVERDLIQHVFRKVAAEKRKAKDYSALVTN</sequence>
<accession>A0A1E3K904</accession>
<dbReference type="EMBL" id="MEKH01000004">
    <property type="protein sequence ID" value="ODO09579.1"/>
    <property type="molecule type" value="Genomic_DNA"/>
</dbReference>
<organism evidence="2 3">
    <name type="scientific">Cryptococcus amylolentus CBS 6273</name>
    <dbReference type="NCBI Taxonomy" id="1296118"/>
    <lineage>
        <taxon>Eukaryota</taxon>
        <taxon>Fungi</taxon>
        <taxon>Dikarya</taxon>
        <taxon>Basidiomycota</taxon>
        <taxon>Agaricomycotina</taxon>
        <taxon>Tremellomycetes</taxon>
        <taxon>Tremellales</taxon>
        <taxon>Cryptococcaceae</taxon>
        <taxon>Cryptococcus</taxon>
    </lineage>
</organism>
<dbReference type="Proteomes" id="UP000095149">
    <property type="component" value="Unassembled WGS sequence"/>
</dbReference>
<evidence type="ECO:0000256" key="1">
    <source>
        <dbReference type="SAM" id="MobiDB-lite"/>
    </source>
</evidence>
<dbReference type="AlphaFoldDB" id="A0A1E3K904"/>